<accession>A0A7H4LHS6</accession>
<dbReference type="InterPro" id="IPR055357">
    <property type="entry name" value="LRR_At1g61320_AtMIF1"/>
</dbReference>
<dbReference type="PANTHER" id="PTHR35545">
    <property type="entry name" value="F-BOX DOMAIN-CONTAINING PROTEIN"/>
    <property type="match status" value="1"/>
</dbReference>
<dbReference type="AlphaFoldDB" id="A0A7H4LHS6"/>
<dbReference type="Gene3D" id="3.80.10.10">
    <property type="entry name" value="Ribonuclease Inhibitor"/>
    <property type="match status" value="1"/>
</dbReference>
<dbReference type="PANTHER" id="PTHR35545:SF37">
    <property type="entry name" value="F-BOX DOMAIN-CONTAINING PROTEIN"/>
    <property type="match status" value="1"/>
</dbReference>
<evidence type="ECO:0000313" key="3">
    <source>
        <dbReference type="Proteomes" id="UP000280104"/>
    </source>
</evidence>
<dbReference type="EMBL" id="LS480641">
    <property type="protein sequence ID" value="SPT18164.1"/>
    <property type="molecule type" value="Genomic_DNA"/>
</dbReference>
<reference evidence="2 3" key="1">
    <citation type="submission" date="2018-05" db="EMBL/GenBank/DDBJ databases">
        <authorList>
            <person name="Thind KAUR A."/>
        </authorList>
    </citation>
    <scope>NUCLEOTIDE SEQUENCE [LARGE SCALE GENOMIC DNA]</scope>
</reference>
<dbReference type="InterPro" id="IPR032675">
    <property type="entry name" value="LRR_dom_sf"/>
</dbReference>
<protein>
    <recommendedName>
        <fullName evidence="1">F-box domain-containing protein</fullName>
    </recommendedName>
</protein>
<organism evidence="2 3">
    <name type="scientific">Triticum aestivum</name>
    <name type="common">Wheat</name>
    <dbReference type="NCBI Taxonomy" id="4565"/>
    <lineage>
        <taxon>Eukaryota</taxon>
        <taxon>Viridiplantae</taxon>
        <taxon>Streptophyta</taxon>
        <taxon>Embryophyta</taxon>
        <taxon>Tracheophyta</taxon>
        <taxon>Spermatophyta</taxon>
        <taxon>Magnoliopsida</taxon>
        <taxon>Liliopsida</taxon>
        <taxon>Poales</taxon>
        <taxon>Poaceae</taxon>
        <taxon>BOP clade</taxon>
        <taxon>Pooideae</taxon>
        <taxon>Triticodae</taxon>
        <taxon>Triticeae</taxon>
        <taxon>Triticinae</taxon>
        <taxon>Triticum</taxon>
    </lineage>
</organism>
<sequence>MLARTSYIYESQRYHAPSYLPMATLSPGQRQQSGVDRLSALPDELLVTILDGLDTRSALATTVLAKRWTHLPRLLSALEFRVTDMFPPPVYQQSPVFLEQYAPAVMARYNDAIDRFMEAAHADGSYIPQPGRRLRLEFFDPDEPAFVDRLIGTAVRSWGVEDLEVIVKPVAHHIAYFFPQHFLDDESAQLIRSLTLGGCSLLPPLHRYGKLTALVLQDISPSVPVAAYAGVFSRCPGLRSVHLRRCHPETDNNIPSVMEVDAPASGIIELVVYHCSFQAIRLLALPALERLECSGSPVSLAFGIIPRLAHVVLSLGFFILEGDPWDDRYDYTLDELLVAVNPAAVSVTDLVLRFTGTYRWVEPWLDGVTPFPVLRRLLMADVPSNWDVSWAYLLLEAAPSLEVLHVSVTPCAEDSPRDVDIMWRPSKYRHRHLKELVVVGFELTPTQACLVRLVMKTCKALRRVVLMKGGRIDDRGLGGGWEVVAPQENGWSDHEKVAAERAIKKVRYFKLYGHLFFA</sequence>
<dbReference type="Pfam" id="PF23622">
    <property type="entry name" value="LRR_At1g61320_AtMIF1"/>
    <property type="match status" value="1"/>
</dbReference>
<dbReference type="InterPro" id="IPR036047">
    <property type="entry name" value="F-box-like_dom_sf"/>
</dbReference>
<evidence type="ECO:0000259" key="1">
    <source>
        <dbReference type="PROSITE" id="PS50181"/>
    </source>
</evidence>
<evidence type="ECO:0000313" key="2">
    <source>
        <dbReference type="EMBL" id="SPT18164.1"/>
    </source>
</evidence>
<name>A0A7H4LHS6_WHEAT</name>
<proteinExistence type="predicted"/>
<dbReference type="InterPro" id="IPR001810">
    <property type="entry name" value="F-box_dom"/>
</dbReference>
<dbReference type="SUPFAM" id="SSF81383">
    <property type="entry name" value="F-box domain"/>
    <property type="match status" value="1"/>
</dbReference>
<dbReference type="Gramene" id="TraesLAC2D03G01145370.1">
    <property type="protein sequence ID" value="TraesLAC2D03G01145370.1.CDS1"/>
    <property type="gene ID" value="TraesLAC2D03G01145370"/>
</dbReference>
<gene>
    <name evidence="2" type="ORF">CAMPLR22A2D_LOCUS2775</name>
</gene>
<dbReference type="PROSITE" id="PS50181">
    <property type="entry name" value="FBOX"/>
    <property type="match status" value="1"/>
</dbReference>
<dbReference type="SUPFAM" id="SSF52047">
    <property type="entry name" value="RNI-like"/>
    <property type="match status" value="1"/>
</dbReference>
<feature type="domain" description="F-box" evidence="1">
    <location>
        <begin position="35"/>
        <end position="71"/>
    </location>
</feature>
<dbReference type="Proteomes" id="UP000280104">
    <property type="component" value="Chromosome II"/>
</dbReference>